<sequence>MKKYIKRTVNLKEKSRIKGSEKRKWPECLILSLSCYASILLFCVLSPTMIPFYMAGPWIIGTILMYIASFILAIKMREEEKATKKLRDIALILNILLAFLFLLILLLVLLSFSIEPDF</sequence>
<proteinExistence type="predicted"/>
<gene>
    <name evidence="2" type="ORF">H8709_09445</name>
</gene>
<organism evidence="2 3">
    <name type="scientific">Zongyangia hominis</name>
    <dbReference type="NCBI Taxonomy" id="2763677"/>
    <lineage>
        <taxon>Bacteria</taxon>
        <taxon>Bacillati</taxon>
        <taxon>Bacillota</taxon>
        <taxon>Clostridia</taxon>
        <taxon>Eubacteriales</taxon>
        <taxon>Oscillospiraceae</taxon>
        <taxon>Zongyangia</taxon>
    </lineage>
</organism>
<name>A0A926I7F6_9FIRM</name>
<dbReference type="AlphaFoldDB" id="A0A926I7F6"/>
<feature type="transmembrane region" description="Helical" evidence="1">
    <location>
        <begin position="89"/>
        <end position="114"/>
    </location>
</feature>
<evidence type="ECO:0000256" key="1">
    <source>
        <dbReference type="SAM" id="Phobius"/>
    </source>
</evidence>
<accession>A0A926I7F6</accession>
<reference evidence="2" key="1">
    <citation type="submission" date="2020-08" db="EMBL/GenBank/DDBJ databases">
        <title>Genome public.</title>
        <authorList>
            <person name="Liu C."/>
            <person name="Sun Q."/>
        </authorList>
    </citation>
    <scope>NUCLEOTIDE SEQUENCE</scope>
    <source>
        <strain evidence="2">NSJ-54</strain>
    </source>
</reference>
<dbReference type="RefSeq" id="WP_262398139.1">
    <property type="nucleotide sequence ID" value="NZ_JACRTC010000006.1"/>
</dbReference>
<keyword evidence="1" id="KW-0472">Membrane</keyword>
<evidence type="ECO:0000313" key="2">
    <source>
        <dbReference type="EMBL" id="MBC8571049.1"/>
    </source>
</evidence>
<keyword evidence="1" id="KW-0812">Transmembrane</keyword>
<keyword evidence="1" id="KW-1133">Transmembrane helix</keyword>
<feature type="transmembrane region" description="Helical" evidence="1">
    <location>
        <begin position="28"/>
        <end position="50"/>
    </location>
</feature>
<keyword evidence="3" id="KW-1185">Reference proteome</keyword>
<dbReference type="EMBL" id="JACRTC010000006">
    <property type="protein sequence ID" value="MBC8571049.1"/>
    <property type="molecule type" value="Genomic_DNA"/>
</dbReference>
<feature type="transmembrane region" description="Helical" evidence="1">
    <location>
        <begin position="56"/>
        <end position="77"/>
    </location>
</feature>
<comment type="caution">
    <text evidence="2">The sequence shown here is derived from an EMBL/GenBank/DDBJ whole genome shotgun (WGS) entry which is preliminary data.</text>
</comment>
<dbReference type="Proteomes" id="UP000660861">
    <property type="component" value="Unassembled WGS sequence"/>
</dbReference>
<evidence type="ECO:0000313" key="3">
    <source>
        <dbReference type="Proteomes" id="UP000660861"/>
    </source>
</evidence>
<protein>
    <submittedName>
        <fullName evidence="2">Uncharacterized protein</fullName>
    </submittedName>
</protein>